<dbReference type="AlphaFoldDB" id="A0A7J0F2L9"/>
<comment type="caution">
    <text evidence="1">The sequence shown here is derived from an EMBL/GenBank/DDBJ whole genome shotgun (WGS) entry which is preliminary data.</text>
</comment>
<reference evidence="1 2" key="1">
    <citation type="submission" date="2019-07" db="EMBL/GenBank/DDBJ databases">
        <title>De Novo Assembly of kiwifruit Actinidia rufa.</title>
        <authorList>
            <person name="Sugita-Konishi S."/>
            <person name="Sato K."/>
            <person name="Mori E."/>
            <person name="Abe Y."/>
            <person name="Kisaki G."/>
            <person name="Hamano K."/>
            <person name="Suezawa K."/>
            <person name="Otani M."/>
            <person name="Fukuda T."/>
            <person name="Manabe T."/>
            <person name="Gomi K."/>
            <person name="Tabuchi M."/>
            <person name="Akimitsu K."/>
            <person name="Kataoka I."/>
        </authorList>
    </citation>
    <scope>NUCLEOTIDE SEQUENCE [LARGE SCALE GENOMIC DNA]</scope>
    <source>
        <strain evidence="2">cv. Fuchu</strain>
    </source>
</reference>
<dbReference type="Proteomes" id="UP000585474">
    <property type="component" value="Unassembled WGS sequence"/>
</dbReference>
<gene>
    <name evidence="1" type="ORF">Acr_08g0013470</name>
</gene>
<dbReference type="EMBL" id="BJWL01000008">
    <property type="protein sequence ID" value="GFY92951.1"/>
    <property type="molecule type" value="Genomic_DNA"/>
</dbReference>
<accession>A0A7J0F2L9</accession>
<sequence>MSQLEGVEGSQELILMGQVLGGVALHKKLPNCFGSLKSTKLQTNGWGGGVAEPLDYLMVLAIPILKALLEFVLNHVSILGRSWNRASNIAPKFVPIEEARHSLGPRDIVGALEDHSDDEAIDVASSSSALVVSRALTRRSKTLPCSYGLVLTPFFMRFLPSNMYR</sequence>
<name>A0A7J0F2L9_9ERIC</name>
<protein>
    <submittedName>
        <fullName evidence="1">Uncharacterized protein</fullName>
    </submittedName>
</protein>
<keyword evidence="2" id="KW-1185">Reference proteome</keyword>
<proteinExistence type="predicted"/>
<evidence type="ECO:0000313" key="1">
    <source>
        <dbReference type="EMBL" id="GFY92951.1"/>
    </source>
</evidence>
<organism evidence="1 2">
    <name type="scientific">Actinidia rufa</name>
    <dbReference type="NCBI Taxonomy" id="165716"/>
    <lineage>
        <taxon>Eukaryota</taxon>
        <taxon>Viridiplantae</taxon>
        <taxon>Streptophyta</taxon>
        <taxon>Embryophyta</taxon>
        <taxon>Tracheophyta</taxon>
        <taxon>Spermatophyta</taxon>
        <taxon>Magnoliopsida</taxon>
        <taxon>eudicotyledons</taxon>
        <taxon>Gunneridae</taxon>
        <taxon>Pentapetalae</taxon>
        <taxon>asterids</taxon>
        <taxon>Ericales</taxon>
        <taxon>Actinidiaceae</taxon>
        <taxon>Actinidia</taxon>
    </lineage>
</organism>
<evidence type="ECO:0000313" key="2">
    <source>
        <dbReference type="Proteomes" id="UP000585474"/>
    </source>
</evidence>